<reference evidence="1 2" key="1">
    <citation type="submission" date="2021-08" db="EMBL/GenBank/DDBJ databases">
        <title>Helicobacter spp. isolated from feces of Anatolian Ground Squirrel (Spermophilus xanthoprymnus) in Turkey.</title>
        <authorList>
            <person name="Aydin F."/>
            <person name="Abay S."/>
            <person name="Kayman T."/>
            <person name="Karakaya E."/>
            <person name="Saticioglu I.B."/>
        </authorList>
    </citation>
    <scope>NUCLEOTIDE SEQUENCE [LARGE SCALE GENOMIC DNA]</scope>
    <source>
        <strain evidence="1 2">Faydin-H70</strain>
    </source>
</reference>
<evidence type="ECO:0000313" key="2">
    <source>
        <dbReference type="Proteomes" id="UP000700059"/>
    </source>
</evidence>
<evidence type="ECO:0008006" key="3">
    <source>
        <dbReference type="Google" id="ProtNLM"/>
    </source>
</evidence>
<protein>
    <recommendedName>
        <fullName evidence="3">Plasmid replication protein RepL domain-containing protein</fullName>
    </recommendedName>
</protein>
<sequence length="204" mass="23487">MKQEVLFNNELDTKANSGEVVENLFSQTGAYVNFGEVDVRKGHLVKKIKSQKQDDFVKLFADSVYVISNLTGSEIKVFWSLLMMMNYKNIIILSSDLRKRMSAILGVTHSAITQNLQSLIKKNIIVHLDPEVMTNEARAEFNIFPCDKKAYLVNPDIVGRGSFRDLAKIRQIIVKEWDFDKFEYIETLNNQFEYNGLNEVLKKP</sequence>
<dbReference type="RefSeq" id="WP_221532818.1">
    <property type="nucleotide sequence ID" value="NZ_JAIGYP010000024.1"/>
</dbReference>
<organism evidence="1 2">
    <name type="scientific">Helicobacter turcicus</name>
    <dbReference type="NCBI Taxonomy" id="2867412"/>
    <lineage>
        <taxon>Bacteria</taxon>
        <taxon>Pseudomonadati</taxon>
        <taxon>Campylobacterota</taxon>
        <taxon>Epsilonproteobacteria</taxon>
        <taxon>Campylobacterales</taxon>
        <taxon>Helicobacteraceae</taxon>
        <taxon>Helicobacter</taxon>
    </lineage>
</organism>
<evidence type="ECO:0000313" key="1">
    <source>
        <dbReference type="EMBL" id="MBX7491569.1"/>
    </source>
</evidence>
<name>A0ABS7JQ89_9HELI</name>
<keyword evidence="2" id="KW-1185">Reference proteome</keyword>
<dbReference type="EMBL" id="JAIGYQ010000025">
    <property type="protein sequence ID" value="MBX7491569.1"/>
    <property type="molecule type" value="Genomic_DNA"/>
</dbReference>
<dbReference type="Proteomes" id="UP000700059">
    <property type="component" value="Unassembled WGS sequence"/>
</dbReference>
<proteinExistence type="predicted"/>
<gene>
    <name evidence="1" type="ORF">K4G57_08900</name>
</gene>
<accession>A0ABS7JQ89</accession>
<comment type="caution">
    <text evidence="1">The sequence shown here is derived from an EMBL/GenBank/DDBJ whole genome shotgun (WGS) entry which is preliminary data.</text>
</comment>